<feature type="transmembrane region" description="Helical" evidence="7">
    <location>
        <begin position="265"/>
        <end position="290"/>
    </location>
</feature>
<protein>
    <submittedName>
        <fullName evidence="9">Drug resistance transporter, EmrB/QacA subfamily</fullName>
    </submittedName>
</protein>
<evidence type="ECO:0000256" key="4">
    <source>
        <dbReference type="ARBA" id="ARBA00022692"/>
    </source>
</evidence>
<evidence type="ECO:0000313" key="9">
    <source>
        <dbReference type="EMBL" id="SFN98109.1"/>
    </source>
</evidence>
<accession>A0A1I5DFS9</accession>
<evidence type="ECO:0000256" key="5">
    <source>
        <dbReference type="ARBA" id="ARBA00022989"/>
    </source>
</evidence>
<dbReference type="Gene3D" id="1.20.1250.20">
    <property type="entry name" value="MFS general substrate transporter like domains"/>
    <property type="match status" value="1"/>
</dbReference>
<feature type="transmembrane region" description="Helical" evidence="7">
    <location>
        <begin position="356"/>
        <end position="378"/>
    </location>
</feature>
<evidence type="ECO:0000256" key="7">
    <source>
        <dbReference type="SAM" id="Phobius"/>
    </source>
</evidence>
<feature type="transmembrane region" description="Helical" evidence="7">
    <location>
        <begin position="330"/>
        <end position="350"/>
    </location>
</feature>
<feature type="transmembrane region" description="Helical" evidence="7">
    <location>
        <begin position="163"/>
        <end position="184"/>
    </location>
</feature>
<evidence type="ECO:0000256" key="6">
    <source>
        <dbReference type="ARBA" id="ARBA00023136"/>
    </source>
</evidence>
<dbReference type="eggNOG" id="COG0477">
    <property type="taxonomic scope" value="Bacteria"/>
</dbReference>
<name>A0A1I5DFS9_9ACTN</name>
<evidence type="ECO:0000256" key="1">
    <source>
        <dbReference type="ARBA" id="ARBA00004651"/>
    </source>
</evidence>
<evidence type="ECO:0000259" key="8">
    <source>
        <dbReference type="PROSITE" id="PS50850"/>
    </source>
</evidence>
<sequence length="538" mass="56008">MSKWRGNPWAILLTLSLGFFMTLLDLTIVNIAIPGMIDKLDASLDQVLWVVNAYILVLAVLLITAGRLGDLWGKKNLFIAGVALFTLSSLACGVAQSPAQLIAARAVQGLGAALLMPQTMSIIIGVFPPQRRGAALGVWGAVAGVSTIAGPTVGGLLVTTLDWRWIFFVNLPIGILVLAMAVPILPGHTRTVRHRFDLPGVLLASAALFCLTFALTEGQKYEWNEGIWGLVAAGLGLFAIFVVQQRGRQDGEPLVPFSLFRDRNFTLLNLVGAAVSVGMIGMFLPMTIYLQSVLGFSALEAGLVMAPSSIVSMFLAPVAGRMSDRIGGKFILMAGLALYGLGMVWLVLVAEVGTHWTAFVAPLVVAGFGIGGVFAPMATEATRNVPPRLAGAASGVNNTIRQVGSVLGSAAVGAVMQNRLASALRDEATARSAALPADVRGGFVQGFADAAKGGLEVGAGQSGARQQLPAGVPPGVAHRVHELAGQVFSHGFVHAMKPTMWLPIGVILLSAAACLTLKGHRTGTPAATADPEPAPLAS</sequence>
<organism evidence="9 10">
    <name type="scientific">Actinomadura madurae</name>
    <dbReference type="NCBI Taxonomy" id="1993"/>
    <lineage>
        <taxon>Bacteria</taxon>
        <taxon>Bacillati</taxon>
        <taxon>Actinomycetota</taxon>
        <taxon>Actinomycetes</taxon>
        <taxon>Streptosporangiales</taxon>
        <taxon>Thermomonosporaceae</taxon>
        <taxon>Actinomadura</taxon>
    </lineage>
</organism>
<dbReference type="CDD" id="cd17321">
    <property type="entry name" value="MFS_MMR_MDR_like"/>
    <property type="match status" value="1"/>
</dbReference>
<feature type="transmembrane region" description="Helical" evidence="7">
    <location>
        <begin position="102"/>
        <end position="127"/>
    </location>
</feature>
<dbReference type="EMBL" id="FOVH01000003">
    <property type="protein sequence ID" value="SFN98109.1"/>
    <property type="molecule type" value="Genomic_DNA"/>
</dbReference>
<dbReference type="GO" id="GO:0005886">
    <property type="term" value="C:plasma membrane"/>
    <property type="evidence" value="ECO:0007669"/>
    <property type="project" value="UniProtKB-SubCell"/>
</dbReference>
<keyword evidence="6 7" id="KW-0472">Membrane</keyword>
<dbReference type="AlphaFoldDB" id="A0A1I5DFS9"/>
<dbReference type="InterPro" id="IPR036259">
    <property type="entry name" value="MFS_trans_sf"/>
</dbReference>
<feature type="transmembrane region" description="Helical" evidence="7">
    <location>
        <begin position="12"/>
        <end position="35"/>
    </location>
</feature>
<gene>
    <name evidence="9" type="ORF">SAMN04489713_103607</name>
</gene>
<dbReference type="InParanoid" id="A0A1I5DFS9"/>
<keyword evidence="4 7" id="KW-0812">Transmembrane</keyword>
<dbReference type="GO" id="GO:0022857">
    <property type="term" value="F:transmembrane transporter activity"/>
    <property type="evidence" value="ECO:0007669"/>
    <property type="project" value="InterPro"/>
</dbReference>
<feature type="transmembrane region" description="Helical" evidence="7">
    <location>
        <begin position="196"/>
        <end position="215"/>
    </location>
</feature>
<keyword evidence="2" id="KW-0813">Transport</keyword>
<dbReference type="STRING" id="1993.SAMN04489713_103607"/>
<feature type="transmembrane region" description="Helical" evidence="7">
    <location>
        <begin position="134"/>
        <end position="157"/>
    </location>
</feature>
<dbReference type="PROSITE" id="PS50850">
    <property type="entry name" value="MFS"/>
    <property type="match status" value="1"/>
</dbReference>
<dbReference type="SUPFAM" id="SSF103473">
    <property type="entry name" value="MFS general substrate transporter"/>
    <property type="match status" value="1"/>
</dbReference>
<feature type="transmembrane region" description="Helical" evidence="7">
    <location>
        <begin position="77"/>
        <end position="96"/>
    </location>
</feature>
<dbReference type="PANTHER" id="PTHR42718:SF42">
    <property type="entry name" value="EXPORT PROTEIN"/>
    <property type="match status" value="1"/>
</dbReference>
<dbReference type="InterPro" id="IPR011701">
    <property type="entry name" value="MFS"/>
</dbReference>
<dbReference type="FunCoup" id="A0A1I5DFS9">
    <property type="interactions" value="47"/>
</dbReference>
<dbReference type="PRINTS" id="PR01036">
    <property type="entry name" value="TCRTETB"/>
</dbReference>
<feature type="transmembrane region" description="Helical" evidence="7">
    <location>
        <begin position="296"/>
        <end position="318"/>
    </location>
</feature>
<evidence type="ECO:0000256" key="2">
    <source>
        <dbReference type="ARBA" id="ARBA00022448"/>
    </source>
</evidence>
<dbReference type="RefSeq" id="WP_075020910.1">
    <property type="nucleotide sequence ID" value="NZ_FOVH01000003.1"/>
</dbReference>
<dbReference type="InterPro" id="IPR020846">
    <property type="entry name" value="MFS_dom"/>
</dbReference>
<dbReference type="Gene3D" id="1.20.1720.10">
    <property type="entry name" value="Multidrug resistance protein D"/>
    <property type="match status" value="1"/>
</dbReference>
<reference evidence="9 10" key="1">
    <citation type="submission" date="2016-10" db="EMBL/GenBank/DDBJ databases">
        <authorList>
            <person name="de Groot N.N."/>
        </authorList>
    </citation>
    <scope>NUCLEOTIDE SEQUENCE [LARGE SCALE GENOMIC DNA]</scope>
    <source>
        <strain evidence="9 10">DSM 43067</strain>
    </source>
</reference>
<keyword evidence="3" id="KW-1003">Cell membrane</keyword>
<evidence type="ECO:0000256" key="3">
    <source>
        <dbReference type="ARBA" id="ARBA00022475"/>
    </source>
</evidence>
<dbReference type="Proteomes" id="UP000183413">
    <property type="component" value="Unassembled WGS sequence"/>
</dbReference>
<feature type="transmembrane region" description="Helical" evidence="7">
    <location>
        <begin position="227"/>
        <end position="244"/>
    </location>
</feature>
<comment type="subcellular location">
    <subcellularLocation>
        <location evidence="1">Cell membrane</location>
        <topology evidence="1">Multi-pass membrane protein</topology>
    </subcellularLocation>
</comment>
<dbReference type="Pfam" id="PF07690">
    <property type="entry name" value="MFS_1"/>
    <property type="match status" value="1"/>
</dbReference>
<feature type="domain" description="Major facilitator superfamily (MFS) profile" evidence="8">
    <location>
        <begin position="11"/>
        <end position="452"/>
    </location>
</feature>
<dbReference type="NCBIfam" id="TIGR00711">
    <property type="entry name" value="efflux_EmrB"/>
    <property type="match status" value="1"/>
</dbReference>
<evidence type="ECO:0000313" key="10">
    <source>
        <dbReference type="Proteomes" id="UP000183413"/>
    </source>
</evidence>
<dbReference type="PANTHER" id="PTHR42718">
    <property type="entry name" value="MAJOR FACILITATOR SUPERFAMILY MULTIDRUG TRANSPORTER MFSC"/>
    <property type="match status" value="1"/>
</dbReference>
<proteinExistence type="predicted"/>
<dbReference type="InterPro" id="IPR004638">
    <property type="entry name" value="EmrB-like"/>
</dbReference>
<feature type="transmembrane region" description="Helical" evidence="7">
    <location>
        <begin position="47"/>
        <end position="65"/>
    </location>
</feature>
<keyword evidence="5 7" id="KW-1133">Transmembrane helix</keyword>
<keyword evidence="10" id="KW-1185">Reference proteome</keyword>